<proteinExistence type="predicted"/>
<evidence type="ECO:0000256" key="2">
    <source>
        <dbReference type="SAM" id="MobiDB-lite"/>
    </source>
</evidence>
<evidence type="ECO:0000256" key="1">
    <source>
        <dbReference type="SAM" id="Coils"/>
    </source>
</evidence>
<evidence type="ECO:0000313" key="3">
    <source>
        <dbReference type="EMBL" id="CAN83626.1"/>
    </source>
</evidence>
<feature type="region of interest" description="Disordered" evidence="2">
    <location>
        <begin position="254"/>
        <end position="281"/>
    </location>
</feature>
<dbReference type="EMBL" id="AM472886">
    <property type="protein sequence ID" value="CAN83626.1"/>
    <property type="molecule type" value="Genomic_DNA"/>
</dbReference>
<gene>
    <name evidence="3" type="ORF">VITISV_011756</name>
</gene>
<feature type="compositionally biased region" description="Basic and acidic residues" evidence="2">
    <location>
        <begin position="254"/>
        <end position="276"/>
    </location>
</feature>
<dbReference type="AlphaFoldDB" id="A5BVP4"/>
<reference evidence="3" key="1">
    <citation type="journal article" date="2007" name="PLoS ONE">
        <title>The first genome sequence of an elite grapevine cultivar (Pinot noir Vitis vinifera L.): coping with a highly heterozygous genome.</title>
        <authorList>
            <person name="Velasco R."/>
            <person name="Zharkikh A."/>
            <person name="Troggio M."/>
            <person name="Cartwright D.A."/>
            <person name="Cestaro A."/>
            <person name="Pruss D."/>
            <person name="Pindo M."/>
            <person name="FitzGerald L.M."/>
            <person name="Vezzulli S."/>
            <person name="Reid J."/>
            <person name="Malacarne G."/>
            <person name="Iliev D."/>
            <person name="Coppola G."/>
            <person name="Wardell B."/>
            <person name="Micheletti D."/>
            <person name="Macalma T."/>
            <person name="Facci M."/>
            <person name="Mitchell J.T."/>
            <person name="Perazzolli M."/>
            <person name="Eldredge G."/>
            <person name="Gatto P."/>
            <person name="Oyzerski R."/>
            <person name="Moretto M."/>
            <person name="Gutin N."/>
            <person name="Stefanini M."/>
            <person name="Chen Y."/>
            <person name="Segala C."/>
            <person name="Davenport C."/>
            <person name="Dematte L."/>
            <person name="Mraz A."/>
            <person name="Battilana J."/>
            <person name="Stormo K."/>
            <person name="Costa F."/>
            <person name="Tao Q."/>
            <person name="Si-Ammour A."/>
            <person name="Harkins T."/>
            <person name="Lackey A."/>
            <person name="Perbost C."/>
            <person name="Taillon B."/>
            <person name="Stella A."/>
            <person name="Solovyev V."/>
            <person name="Fawcett J.A."/>
            <person name="Sterck L."/>
            <person name="Vandepoele K."/>
            <person name="Grando S.M."/>
            <person name="Toppo S."/>
            <person name="Moser C."/>
            <person name="Lanchbury J."/>
            <person name="Bogden R."/>
            <person name="Skolnick M."/>
            <person name="Sgaramella V."/>
            <person name="Bhatnagar S.K."/>
            <person name="Fontana P."/>
            <person name="Gutin A."/>
            <person name="Van de Peer Y."/>
            <person name="Salamini F."/>
            <person name="Viola R."/>
        </authorList>
    </citation>
    <scope>NUCLEOTIDE SEQUENCE</scope>
</reference>
<sequence>MNFMNYLAEVSRGWDEPSARDMRRMKSQPKAKGEMYILNDIIDMKTNIAAMARRLEELEMKKMQEVQAISQTPLQVMPCAICLSYEHLVDECPTIPTMREMFGDCNTYNSNWRDHPNFSWEPQPPQYKQHVQALPQASNLEQVMVNLSKVVGDFVGAQKSINAHLSQRIDSVESSLNKKMDGVQHDLSQKIDNFQYSISRFANLNTVQEKENFPSQPHQNSKGIHQVEAQKGESSMVKEVKKVITLRNDKEVDLPTSKREHKVESETEKEKREEIKGKKKGKSIENDEYDINVERKPQRIVIKEELMKKHMPPPFPQALYGKIILSKPQPKIAPCEIATLLRNYFATPRSRYENATLLRNDFVAQLPPLGNTPLAHECHFAAQYPHFAAAKSPKREISNFRSQSPISQGVSQLRNHPLAHECHFTAPYTHFAAAKWLRNPPCLKILQRAHHEFAPPFQKLLDTFRSLLEVHFMHTISRFEAREVRSPTLQTILNLELNKEVMAV</sequence>
<accession>A5BVP4</accession>
<keyword evidence="1" id="KW-0175">Coiled coil</keyword>
<name>A5BVP4_VITVI</name>
<protein>
    <recommendedName>
        <fullName evidence="4">Retrotransposon gag domain-containing protein</fullName>
    </recommendedName>
</protein>
<evidence type="ECO:0008006" key="4">
    <source>
        <dbReference type="Google" id="ProtNLM"/>
    </source>
</evidence>
<feature type="coiled-coil region" evidence="1">
    <location>
        <begin position="41"/>
        <end position="68"/>
    </location>
</feature>
<organism evidence="3">
    <name type="scientific">Vitis vinifera</name>
    <name type="common">Grape</name>
    <dbReference type="NCBI Taxonomy" id="29760"/>
    <lineage>
        <taxon>Eukaryota</taxon>
        <taxon>Viridiplantae</taxon>
        <taxon>Streptophyta</taxon>
        <taxon>Embryophyta</taxon>
        <taxon>Tracheophyta</taxon>
        <taxon>Spermatophyta</taxon>
        <taxon>Magnoliopsida</taxon>
        <taxon>eudicotyledons</taxon>
        <taxon>Gunneridae</taxon>
        <taxon>Pentapetalae</taxon>
        <taxon>rosids</taxon>
        <taxon>Vitales</taxon>
        <taxon>Vitaceae</taxon>
        <taxon>Viteae</taxon>
        <taxon>Vitis</taxon>
    </lineage>
</organism>